<sequence>MVPILCIIIFVLLIMNILQYLFRRNLTQNINEISEKISDIIKQETAEKVLVPTDWQAVRLLLIQINRLLDYNQKVIADYAKTKASLRKLISNMSHDLKTPLMVILGYVEKLKLDESMAIDEKKMLMTRLHEKVLSLTGLLNQFFDLVKLESDDYVMPLSKIPLNEICRKSVLEFYDMLLSKGLQVEIDIPDREFYIWGNEDALERILSNLISNSIRYGSDGGVFGLTLREVDEFVAIEIWDRGKGIAEIHQERVFERLYTLDDARNPHFQGSGLGLSITKYLTEAMKGTIHLDSKPNEKTSFTCLFKQISY</sequence>
<dbReference type="Gene3D" id="1.10.287.130">
    <property type="match status" value="1"/>
</dbReference>
<dbReference type="PANTHER" id="PTHR45528">
    <property type="entry name" value="SENSOR HISTIDINE KINASE CPXA"/>
    <property type="match status" value="1"/>
</dbReference>
<name>A0ABS5NWE3_9BACI</name>
<dbReference type="EMBL" id="JAGYPM010000004">
    <property type="protein sequence ID" value="MBS4192159.1"/>
    <property type="molecule type" value="Genomic_DNA"/>
</dbReference>
<keyword evidence="9" id="KW-0067">ATP-binding</keyword>
<dbReference type="InterPro" id="IPR036097">
    <property type="entry name" value="HisK_dim/P_sf"/>
</dbReference>
<dbReference type="InterPro" id="IPR008358">
    <property type="entry name" value="Sig_transdc_His_kin/Pase_MprB"/>
</dbReference>
<dbReference type="PANTHER" id="PTHR45528:SF8">
    <property type="entry name" value="HISTIDINE KINASE"/>
    <property type="match status" value="1"/>
</dbReference>
<keyword evidence="8 14" id="KW-0418">Kinase</keyword>
<gene>
    <name evidence="14" type="ORF">KHA94_18495</name>
</gene>
<dbReference type="InterPro" id="IPR003594">
    <property type="entry name" value="HATPase_dom"/>
</dbReference>
<dbReference type="CDD" id="cd00082">
    <property type="entry name" value="HisKA"/>
    <property type="match status" value="1"/>
</dbReference>
<dbReference type="InterPro" id="IPR050398">
    <property type="entry name" value="HssS/ArlS-like"/>
</dbReference>
<keyword evidence="5" id="KW-0808">Transferase</keyword>
<comment type="catalytic activity">
    <reaction evidence="1">
        <text>ATP + protein L-histidine = ADP + protein N-phospho-L-histidine.</text>
        <dbReference type="EC" id="2.7.13.3"/>
    </reaction>
</comment>
<keyword evidence="11" id="KW-0902">Two-component regulatory system</keyword>
<dbReference type="InterPro" id="IPR005467">
    <property type="entry name" value="His_kinase_dom"/>
</dbReference>
<evidence type="ECO:0000256" key="9">
    <source>
        <dbReference type="ARBA" id="ARBA00022840"/>
    </source>
</evidence>
<dbReference type="RefSeq" id="WP_213103602.1">
    <property type="nucleotide sequence ID" value="NZ_JAGYPM010000004.1"/>
</dbReference>
<evidence type="ECO:0000256" key="6">
    <source>
        <dbReference type="ARBA" id="ARBA00022692"/>
    </source>
</evidence>
<evidence type="ECO:0000256" key="8">
    <source>
        <dbReference type="ARBA" id="ARBA00022777"/>
    </source>
</evidence>
<organism evidence="14 15">
    <name type="scientific">Cytobacillus citreus</name>
    <dbReference type="NCBI Taxonomy" id="2833586"/>
    <lineage>
        <taxon>Bacteria</taxon>
        <taxon>Bacillati</taxon>
        <taxon>Bacillota</taxon>
        <taxon>Bacilli</taxon>
        <taxon>Bacillales</taxon>
        <taxon>Bacillaceae</taxon>
        <taxon>Cytobacillus</taxon>
    </lineage>
</organism>
<evidence type="ECO:0000256" key="12">
    <source>
        <dbReference type="ARBA" id="ARBA00023136"/>
    </source>
</evidence>
<evidence type="ECO:0000256" key="11">
    <source>
        <dbReference type="ARBA" id="ARBA00023012"/>
    </source>
</evidence>
<proteinExistence type="predicted"/>
<dbReference type="InterPro" id="IPR003661">
    <property type="entry name" value="HisK_dim/P_dom"/>
</dbReference>
<dbReference type="Proteomes" id="UP000681027">
    <property type="component" value="Unassembled WGS sequence"/>
</dbReference>
<keyword evidence="15" id="KW-1185">Reference proteome</keyword>
<evidence type="ECO:0000313" key="14">
    <source>
        <dbReference type="EMBL" id="MBS4192159.1"/>
    </source>
</evidence>
<keyword evidence="6" id="KW-0812">Transmembrane</keyword>
<dbReference type="Gene3D" id="3.30.565.10">
    <property type="entry name" value="Histidine kinase-like ATPase, C-terminal domain"/>
    <property type="match status" value="1"/>
</dbReference>
<evidence type="ECO:0000313" key="15">
    <source>
        <dbReference type="Proteomes" id="UP000681027"/>
    </source>
</evidence>
<dbReference type="Pfam" id="PF00512">
    <property type="entry name" value="HisKA"/>
    <property type="match status" value="1"/>
</dbReference>
<keyword evidence="10" id="KW-1133">Transmembrane helix</keyword>
<dbReference type="SUPFAM" id="SSF55874">
    <property type="entry name" value="ATPase domain of HSP90 chaperone/DNA topoisomerase II/histidine kinase"/>
    <property type="match status" value="1"/>
</dbReference>
<comment type="subcellular location">
    <subcellularLocation>
        <location evidence="2">Membrane</location>
        <topology evidence="2">Multi-pass membrane protein</topology>
    </subcellularLocation>
</comment>
<dbReference type="SUPFAM" id="SSF47384">
    <property type="entry name" value="Homodimeric domain of signal transducing histidine kinase"/>
    <property type="match status" value="1"/>
</dbReference>
<dbReference type="GO" id="GO:0016301">
    <property type="term" value="F:kinase activity"/>
    <property type="evidence" value="ECO:0007669"/>
    <property type="project" value="UniProtKB-KW"/>
</dbReference>
<evidence type="ECO:0000256" key="2">
    <source>
        <dbReference type="ARBA" id="ARBA00004141"/>
    </source>
</evidence>
<dbReference type="SMART" id="SM00387">
    <property type="entry name" value="HATPase_c"/>
    <property type="match status" value="1"/>
</dbReference>
<dbReference type="SMART" id="SM00388">
    <property type="entry name" value="HisKA"/>
    <property type="match status" value="1"/>
</dbReference>
<evidence type="ECO:0000256" key="5">
    <source>
        <dbReference type="ARBA" id="ARBA00022679"/>
    </source>
</evidence>
<keyword evidence="12" id="KW-0472">Membrane</keyword>
<dbReference type="EC" id="2.7.13.3" evidence="3"/>
<keyword evidence="4" id="KW-0597">Phosphoprotein</keyword>
<evidence type="ECO:0000256" key="3">
    <source>
        <dbReference type="ARBA" id="ARBA00012438"/>
    </source>
</evidence>
<protein>
    <recommendedName>
        <fullName evidence="3">histidine kinase</fullName>
        <ecNumber evidence="3">2.7.13.3</ecNumber>
    </recommendedName>
</protein>
<dbReference type="InterPro" id="IPR036890">
    <property type="entry name" value="HATPase_C_sf"/>
</dbReference>
<evidence type="ECO:0000256" key="7">
    <source>
        <dbReference type="ARBA" id="ARBA00022741"/>
    </source>
</evidence>
<dbReference type="Pfam" id="PF02518">
    <property type="entry name" value="HATPase_c"/>
    <property type="match status" value="1"/>
</dbReference>
<evidence type="ECO:0000256" key="1">
    <source>
        <dbReference type="ARBA" id="ARBA00000085"/>
    </source>
</evidence>
<dbReference type="PROSITE" id="PS50109">
    <property type="entry name" value="HIS_KIN"/>
    <property type="match status" value="1"/>
</dbReference>
<evidence type="ECO:0000259" key="13">
    <source>
        <dbReference type="PROSITE" id="PS50109"/>
    </source>
</evidence>
<evidence type="ECO:0000256" key="10">
    <source>
        <dbReference type="ARBA" id="ARBA00022989"/>
    </source>
</evidence>
<feature type="domain" description="Histidine kinase" evidence="13">
    <location>
        <begin position="92"/>
        <end position="310"/>
    </location>
</feature>
<reference evidence="14 15" key="1">
    <citation type="submission" date="2021-05" db="EMBL/GenBank/DDBJ databases">
        <title>Novel Bacillus species.</title>
        <authorList>
            <person name="Liu G."/>
        </authorList>
    </citation>
    <scope>NUCLEOTIDE SEQUENCE [LARGE SCALE GENOMIC DNA]</scope>
    <source>
        <strain evidence="14 15">FJAT-49705</strain>
    </source>
</reference>
<dbReference type="PRINTS" id="PR01780">
    <property type="entry name" value="LANTIREGPROT"/>
</dbReference>
<comment type="caution">
    <text evidence="14">The sequence shown here is derived from an EMBL/GenBank/DDBJ whole genome shotgun (WGS) entry which is preliminary data.</text>
</comment>
<accession>A0ABS5NWE3</accession>
<keyword evidence="7" id="KW-0547">Nucleotide-binding</keyword>
<evidence type="ECO:0000256" key="4">
    <source>
        <dbReference type="ARBA" id="ARBA00022553"/>
    </source>
</evidence>